<dbReference type="STRING" id="1123282.SAMN02745823_01158"/>
<dbReference type="AlphaFoldDB" id="A0A1M5WBF0"/>
<evidence type="ECO:0000259" key="1">
    <source>
        <dbReference type="Pfam" id="PF07486"/>
    </source>
</evidence>
<gene>
    <name evidence="2" type="ORF">SAMN02745823_01158</name>
</gene>
<dbReference type="Proteomes" id="UP000183995">
    <property type="component" value="Unassembled WGS sequence"/>
</dbReference>
<dbReference type="InterPro" id="IPR042047">
    <property type="entry name" value="SleB_dom1"/>
</dbReference>
<evidence type="ECO:0000313" key="2">
    <source>
        <dbReference type="EMBL" id="SHH84533.1"/>
    </source>
</evidence>
<dbReference type="InterPro" id="IPR011105">
    <property type="entry name" value="Cell_wall_hydrolase_SleB"/>
</dbReference>
<dbReference type="Pfam" id="PF07486">
    <property type="entry name" value="Hydrolase_2"/>
    <property type="match status" value="1"/>
</dbReference>
<proteinExistence type="predicted"/>
<dbReference type="Gene3D" id="1.10.10.2520">
    <property type="entry name" value="Cell wall hydrolase SleB, domain 1"/>
    <property type="match status" value="1"/>
</dbReference>
<organism evidence="2 3">
    <name type="scientific">Sporobacter termitidis DSM 10068</name>
    <dbReference type="NCBI Taxonomy" id="1123282"/>
    <lineage>
        <taxon>Bacteria</taxon>
        <taxon>Bacillati</taxon>
        <taxon>Bacillota</taxon>
        <taxon>Clostridia</taxon>
        <taxon>Eubacteriales</taxon>
        <taxon>Oscillospiraceae</taxon>
        <taxon>Sporobacter</taxon>
    </lineage>
</organism>
<keyword evidence="3" id="KW-1185">Reference proteome</keyword>
<dbReference type="GO" id="GO:0016787">
    <property type="term" value="F:hydrolase activity"/>
    <property type="evidence" value="ECO:0007669"/>
    <property type="project" value="InterPro"/>
</dbReference>
<sequence length="146" mass="16597">MDTRELFARLIRCEAEGEGDGGMRAVATVVMNRVHVAYGEYLRTGQGDLRRVIEQTCQFSCYKTIIGGQTNSQNIWNMTPEPIHYEIADWALQGGTFSGVGTDSLWYMNPFNPVCPDPFPYNGTGYWYTRIRQHCFYNPTAAYAET</sequence>
<reference evidence="2 3" key="1">
    <citation type="submission" date="2016-11" db="EMBL/GenBank/DDBJ databases">
        <authorList>
            <person name="Jaros S."/>
            <person name="Januszkiewicz K."/>
            <person name="Wedrychowicz H."/>
        </authorList>
    </citation>
    <scope>NUCLEOTIDE SEQUENCE [LARGE SCALE GENOMIC DNA]</scope>
    <source>
        <strain evidence="2 3">DSM 10068</strain>
    </source>
</reference>
<protein>
    <submittedName>
        <fullName evidence="2">N-acetylmuramoyl-L-alanine amidase</fullName>
    </submittedName>
</protein>
<evidence type="ECO:0000313" key="3">
    <source>
        <dbReference type="Proteomes" id="UP000183995"/>
    </source>
</evidence>
<feature type="domain" description="Cell wall hydrolase SleB" evidence="1">
    <location>
        <begin position="17"/>
        <end position="137"/>
    </location>
</feature>
<dbReference type="EMBL" id="FQXV01000003">
    <property type="protein sequence ID" value="SHH84533.1"/>
    <property type="molecule type" value="Genomic_DNA"/>
</dbReference>
<name>A0A1M5WBF0_9FIRM</name>
<accession>A0A1M5WBF0</accession>